<dbReference type="EC" id="4.6.1.-" evidence="3"/>
<keyword evidence="1" id="KW-1133">Transmembrane helix</keyword>
<dbReference type="InterPro" id="IPR050697">
    <property type="entry name" value="Adenylyl/Guanylyl_Cyclase_3/4"/>
</dbReference>
<keyword evidence="1" id="KW-0812">Transmembrane</keyword>
<accession>A0ABT7EWR4</accession>
<gene>
    <name evidence="3" type="ORF">QO033_03780</name>
</gene>
<dbReference type="InterPro" id="IPR029787">
    <property type="entry name" value="Nucleotide_cyclase"/>
</dbReference>
<name>A0ABT7EWR4_9RHOB</name>
<dbReference type="Pfam" id="PF00211">
    <property type="entry name" value="Guanylate_cyc"/>
    <property type="match status" value="1"/>
</dbReference>
<keyword evidence="3" id="KW-0456">Lyase</keyword>
<evidence type="ECO:0000259" key="2">
    <source>
        <dbReference type="PROSITE" id="PS50125"/>
    </source>
</evidence>
<keyword evidence="1" id="KW-0472">Membrane</keyword>
<dbReference type="SMART" id="SM00044">
    <property type="entry name" value="CYCc"/>
    <property type="match status" value="1"/>
</dbReference>
<evidence type="ECO:0000256" key="1">
    <source>
        <dbReference type="SAM" id="Phobius"/>
    </source>
</evidence>
<dbReference type="PANTHER" id="PTHR43081">
    <property type="entry name" value="ADENYLATE CYCLASE, TERMINAL-DIFFERENTIATION SPECIFIC-RELATED"/>
    <property type="match status" value="1"/>
</dbReference>
<keyword evidence="4" id="KW-1185">Reference proteome</keyword>
<feature type="transmembrane region" description="Helical" evidence="1">
    <location>
        <begin position="59"/>
        <end position="80"/>
    </location>
</feature>
<reference evidence="3 4" key="1">
    <citation type="submission" date="2023-05" db="EMBL/GenBank/DDBJ databases">
        <title>Pseudodonghicola sp. nov.</title>
        <authorList>
            <person name="Huang J."/>
        </authorList>
    </citation>
    <scope>NUCLEOTIDE SEQUENCE [LARGE SCALE GENOMIC DNA]</scope>
    <source>
        <strain evidence="3 4">IC7</strain>
    </source>
</reference>
<dbReference type="GO" id="GO:0016829">
    <property type="term" value="F:lyase activity"/>
    <property type="evidence" value="ECO:0007669"/>
    <property type="project" value="UniProtKB-KW"/>
</dbReference>
<comment type="caution">
    <text evidence="3">The sequence shown here is derived from an EMBL/GenBank/DDBJ whole genome shotgun (WGS) entry which is preliminary data.</text>
</comment>
<sequence length="449" mass="47818">MALPQETIQLFRQAELRAEALVGVLRMLAAAALALSFALAVADRPVPDTASAAVLSRQWLYAFGMMGAYFALGALSWLGYRRGWLKIWMVWPAATADCLFFLVGVWVGMVNTHLPGSHTFVFPSVWLAPVVLSFGVLRFNPGIQAYIAILTVAGLLLLISVPAGPGFEPRAGAAAVFLSFPPNVMRVAMLALACVVLVLAGVRTRWLLLRSLTEAQKALNLTRYLPAQLAPRLAAGGLDDLRRGRWHEAAVLFIDLRGFTGLSQNMTAAELADFATEYRRRVAIVATETNGILDKFMGDAAMIVFEDSGTPQKAARACLDCAFGLQQQIADWSAARQAQGLAPLAAGVGAHWGAVFSGVVGPGERLEYSIFGDTVNTAARLEEETKRLAAAIVVSCDLLHAAGQDPGAPPWDIAAETALRGRAGALQLRGLRLPPEAGPPGLAPVGNSR</sequence>
<protein>
    <submittedName>
        <fullName evidence="3">Adenylate/guanylate cyclase domain-containing protein</fullName>
        <ecNumber evidence="3">4.6.1.-</ecNumber>
    </submittedName>
</protein>
<organism evidence="3 4">
    <name type="scientific">Pseudodonghicola flavimaris</name>
    <dbReference type="NCBI Taxonomy" id="3050036"/>
    <lineage>
        <taxon>Bacteria</taxon>
        <taxon>Pseudomonadati</taxon>
        <taxon>Pseudomonadota</taxon>
        <taxon>Alphaproteobacteria</taxon>
        <taxon>Rhodobacterales</taxon>
        <taxon>Paracoccaceae</taxon>
        <taxon>Pseudodonghicola</taxon>
    </lineage>
</organism>
<feature type="transmembrane region" description="Helical" evidence="1">
    <location>
        <begin position="87"/>
        <end position="108"/>
    </location>
</feature>
<evidence type="ECO:0000313" key="3">
    <source>
        <dbReference type="EMBL" id="MDK3016781.1"/>
    </source>
</evidence>
<feature type="transmembrane region" description="Helical" evidence="1">
    <location>
        <begin position="146"/>
        <end position="164"/>
    </location>
</feature>
<feature type="transmembrane region" description="Helical" evidence="1">
    <location>
        <begin position="184"/>
        <end position="202"/>
    </location>
</feature>
<evidence type="ECO:0000313" key="4">
    <source>
        <dbReference type="Proteomes" id="UP001243757"/>
    </source>
</evidence>
<dbReference type="RefSeq" id="WP_284479596.1">
    <property type="nucleotide sequence ID" value="NZ_JASNJD010000002.1"/>
</dbReference>
<dbReference type="Gene3D" id="3.30.70.1230">
    <property type="entry name" value="Nucleotide cyclase"/>
    <property type="match status" value="1"/>
</dbReference>
<feature type="transmembrane region" description="Helical" evidence="1">
    <location>
        <begin position="120"/>
        <end position="139"/>
    </location>
</feature>
<feature type="transmembrane region" description="Helical" evidence="1">
    <location>
        <begin position="20"/>
        <end position="39"/>
    </location>
</feature>
<feature type="domain" description="Guanylate cyclase" evidence="2">
    <location>
        <begin position="250"/>
        <end position="382"/>
    </location>
</feature>
<dbReference type="CDD" id="cd07302">
    <property type="entry name" value="CHD"/>
    <property type="match status" value="1"/>
</dbReference>
<dbReference type="Proteomes" id="UP001243757">
    <property type="component" value="Unassembled WGS sequence"/>
</dbReference>
<dbReference type="SUPFAM" id="SSF55073">
    <property type="entry name" value="Nucleotide cyclase"/>
    <property type="match status" value="1"/>
</dbReference>
<proteinExistence type="predicted"/>
<dbReference type="PROSITE" id="PS50125">
    <property type="entry name" value="GUANYLATE_CYCLASE_2"/>
    <property type="match status" value="1"/>
</dbReference>
<dbReference type="EMBL" id="JASNJD010000002">
    <property type="protein sequence ID" value="MDK3016781.1"/>
    <property type="molecule type" value="Genomic_DNA"/>
</dbReference>
<dbReference type="PANTHER" id="PTHR43081:SF1">
    <property type="entry name" value="ADENYLATE CYCLASE, TERMINAL-DIFFERENTIATION SPECIFIC"/>
    <property type="match status" value="1"/>
</dbReference>
<dbReference type="InterPro" id="IPR001054">
    <property type="entry name" value="A/G_cyclase"/>
</dbReference>